<dbReference type="InterPro" id="IPR010280">
    <property type="entry name" value="U5_MeTrfase_fam"/>
</dbReference>
<feature type="binding site" evidence="4">
    <location>
        <position position="335"/>
    </location>
    <ligand>
        <name>S-adenosyl-L-methionine</name>
        <dbReference type="ChEBI" id="CHEBI:59789"/>
    </ligand>
</feature>
<comment type="similarity">
    <text evidence="4">Belongs to the class I-like SAM-binding methyltransferase superfamily. RNA M5U methyltransferase family.</text>
</comment>
<feature type="binding site" evidence="4">
    <location>
        <position position="314"/>
    </location>
    <ligand>
        <name>S-adenosyl-L-methionine</name>
        <dbReference type="ChEBI" id="CHEBI:59789"/>
    </ligand>
</feature>
<evidence type="ECO:0000256" key="1">
    <source>
        <dbReference type="ARBA" id="ARBA00022603"/>
    </source>
</evidence>
<dbReference type="Gene3D" id="2.40.50.1070">
    <property type="match status" value="1"/>
</dbReference>
<dbReference type="EC" id="2.1.1.-" evidence="6"/>
<evidence type="ECO:0000259" key="5">
    <source>
        <dbReference type="PROSITE" id="PS50926"/>
    </source>
</evidence>
<dbReference type="Pfam" id="PF05958">
    <property type="entry name" value="tRNA_U5-meth_tr"/>
    <property type="match status" value="1"/>
</dbReference>
<dbReference type="SUPFAM" id="SSF53335">
    <property type="entry name" value="S-adenosyl-L-methionine-dependent methyltransferases"/>
    <property type="match status" value="1"/>
</dbReference>
<dbReference type="PANTHER" id="PTHR11061">
    <property type="entry name" value="RNA M5U METHYLTRANSFERASE"/>
    <property type="match status" value="1"/>
</dbReference>
<dbReference type="NCBIfam" id="TIGR00479">
    <property type="entry name" value="rumA"/>
    <property type="match status" value="1"/>
</dbReference>
<dbReference type="GO" id="GO:0070041">
    <property type="term" value="F:rRNA (uridine-C5-)-methyltransferase activity"/>
    <property type="evidence" value="ECO:0007669"/>
    <property type="project" value="TreeGrafter"/>
</dbReference>
<dbReference type="OrthoDB" id="9804590at2"/>
<dbReference type="FunFam" id="2.40.50.1070:FF:000003">
    <property type="entry name" value="23S rRNA (Uracil-5-)-methyltransferase RumA"/>
    <property type="match status" value="1"/>
</dbReference>
<feature type="binding site" evidence="4">
    <location>
        <position position="383"/>
    </location>
    <ligand>
        <name>S-adenosyl-L-methionine</name>
        <dbReference type="ChEBI" id="CHEBI:59789"/>
    </ligand>
</feature>
<organism evidence="6 7">
    <name type="scientific">Ruminococcus albus 8</name>
    <dbReference type="NCBI Taxonomy" id="246199"/>
    <lineage>
        <taxon>Bacteria</taxon>
        <taxon>Bacillati</taxon>
        <taxon>Bacillota</taxon>
        <taxon>Clostridia</taxon>
        <taxon>Eubacteriales</taxon>
        <taxon>Oscillospiraceae</taxon>
        <taxon>Ruminococcus</taxon>
    </lineage>
</organism>
<keyword evidence="7" id="KW-1185">Reference proteome</keyword>
<dbReference type="STRING" id="246199.CUS_6829"/>
<evidence type="ECO:0000256" key="2">
    <source>
        <dbReference type="ARBA" id="ARBA00022679"/>
    </source>
</evidence>
<dbReference type="FunFam" id="3.40.50.150:FF:000009">
    <property type="entry name" value="23S rRNA (Uracil(1939)-C(5))-methyltransferase RlmD"/>
    <property type="match status" value="1"/>
</dbReference>
<dbReference type="CDD" id="cd02440">
    <property type="entry name" value="AdoMet_MTases"/>
    <property type="match status" value="1"/>
</dbReference>
<dbReference type="EMBL" id="ADKM02000075">
    <property type="protein sequence ID" value="EGC03120.1"/>
    <property type="molecule type" value="Genomic_DNA"/>
</dbReference>
<reference evidence="6 7" key="1">
    <citation type="submission" date="2011-02" db="EMBL/GenBank/DDBJ databases">
        <authorList>
            <person name="Nelson K.E."/>
            <person name="Sutton G."/>
            <person name="Torralba M."/>
            <person name="Durkin S."/>
            <person name="Harkins D."/>
            <person name="Montgomery R."/>
            <person name="Ziemer C."/>
            <person name="Klaassens E."/>
            <person name="Ocuiv P."/>
            <person name="Morrison M."/>
        </authorList>
    </citation>
    <scope>NUCLEOTIDE SEQUENCE [LARGE SCALE GENOMIC DNA]</scope>
    <source>
        <strain evidence="6 7">8</strain>
    </source>
</reference>
<dbReference type="PROSITE" id="PS50926">
    <property type="entry name" value="TRAM"/>
    <property type="match status" value="1"/>
</dbReference>
<dbReference type="PANTHER" id="PTHR11061:SF30">
    <property type="entry name" value="TRNA (URACIL(54)-C(5))-METHYLTRANSFERASE"/>
    <property type="match status" value="1"/>
</dbReference>
<dbReference type="InterPro" id="IPR029063">
    <property type="entry name" value="SAM-dependent_MTases_sf"/>
</dbReference>
<sequence length="454" mass="50402">MEDLKKNDIIPLEITDITNEGNGVGRYNGIAVFVPSTAVGDVIECRIVKVKSSFCYGRAESYTVRSDTRIESDCPVSKLCGGCSFRHIIYEEECRIKDNFIRESFERIGKLSPEYLPFSGCKDIDLYRNKAQYPVAETEGKAVCGFYAKRSHRVVEFTRCRLQPKIFSDIVDKIISYVNTRHIPAYDEVRLSGLLRHIYLRRGANSGEIMVCLVVTSIKKAGVFDDLVPALLDSFSDIKTVLLNENPRNTNVILGEKMKYLYGDGSIKDTMCGNTVSISPLSFYQVNTHQAELLYAMAAELAGLSENMTLLDLYCGTGTIGLSMARQVKKLIGVEIIQPAIDNAVVNAKANGIENAEFICGDAGKIAKLLYERGERPDVIIADPARRGCDGESLEYMAKMSPDRIVMISCNHTTAARDCAILGELGYSCDKVMGFDLFPRTTHVECVVLMSKEK</sequence>
<accession>E9SC13</accession>
<keyword evidence="3 4" id="KW-0949">S-adenosyl-L-methionine</keyword>
<evidence type="ECO:0000313" key="7">
    <source>
        <dbReference type="Proteomes" id="UP000004259"/>
    </source>
</evidence>
<gene>
    <name evidence="6" type="primary">rumA</name>
    <name evidence="6" type="ORF">CUS_6829</name>
</gene>
<dbReference type="Proteomes" id="UP000004259">
    <property type="component" value="Unassembled WGS sequence"/>
</dbReference>
<dbReference type="Pfam" id="PF01938">
    <property type="entry name" value="TRAM"/>
    <property type="match status" value="1"/>
</dbReference>
<dbReference type="Gene3D" id="3.40.50.150">
    <property type="entry name" value="Vaccinia Virus protein VP39"/>
    <property type="match status" value="1"/>
</dbReference>
<dbReference type="RefSeq" id="WP_002849212.1">
    <property type="nucleotide sequence ID" value="NZ_ADKM02000075.1"/>
</dbReference>
<dbReference type="SUPFAM" id="SSF50249">
    <property type="entry name" value="Nucleic acid-binding proteins"/>
    <property type="match status" value="1"/>
</dbReference>
<feature type="domain" description="TRAM" evidence="5">
    <location>
        <begin position="3"/>
        <end position="61"/>
    </location>
</feature>
<feature type="binding site" evidence="4">
    <location>
        <position position="285"/>
    </location>
    <ligand>
        <name>S-adenosyl-L-methionine</name>
        <dbReference type="ChEBI" id="CHEBI:59789"/>
    </ligand>
</feature>
<dbReference type="Gene3D" id="2.40.50.140">
    <property type="entry name" value="Nucleic acid-binding proteins"/>
    <property type="match status" value="1"/>
</dbReference>
<keyword evidence="2 4" id="KW-0808">Transferase</keyword>
<comment type="caution">
    <text evidence="6">The sequence shown here is derived from an EMBL/GenBank/DDBJ whole genome shotgun (WGS) entry which is preliminary data.</text>
</comment>
<evidence type="ECO:0000256" key="4">
    <source>
        <dbReference type="PROSITE-ProRule" id="PRU01024"/>
    </source>
</evidence>
<feature type="active site" description="Nucleophile" evidence="4">
    <location>
        <position position="410"/>
    </location>
</feature>
<protein>
    <submittedName>
        <fullName evidence="6">23S rRNA (Uracil-5-)-methyltransferase RumA</fullName>
        <ecNumber evidence="6">2.1.1.-</ecNumber>
    </submittedName>
</protein>
<keyword evidence="1 4" id="KW-0489">Methyltransferase</keyword>
<name>E9SC13_RUMAL</name>
<dbReference type="PROSITE" id="PS51687">
    <property type="entry name" value="SAM_MT_RNA_M5U"/>
    <property type="match status" value="1"/>
</dbReference>
<dbReference type="eggNOG" id="COG2265">
    <property type="taxonomic scope" value="Bacteria"/>
</dbReference>
<evidence type="ECO:0000313" key="6">
    <source>
        <dbReference type="EMBL" id="EGC03120.1"/>
    </source>
</evidence>
<dbReference type="AlphaFoldDB" id="E9SC13"/>
<evidence type="ECO:0000256" key="3">
    <source>
        <dbReference type="ARBA" id="ARBA00022691"/>
    </source>
</evidence>
<proteinExistence type="inferred from homology"/>
<dbReference type="InterPro" id="IPR012340">
    <property type="entry name" value="NA-bd_OB-fold"/>
</dbReference>
<dbReference type="GO" id="GO:0070475">
    <property type="term" value="P:rRNA base methylation"/>
    <property type="evidence" value="ECO:0007669"/>
    <property type="project" value="TreeGrafter"/>
</dbReference>
<dbReference type="InterPro" id="IPR002792">
    <property type="entry name" value="TRAM_dom"/>
</dbReference>